<evidence type="ECO:0008006" key="4">
    <source>
        <dbReference type="Google" id="ProtNLM"/>
    </source>
</evidence>
<dbReference type="EMBL" id="BPQB01000041">
    <property type="protein sequence ID" value="GJE94593.1"/>
    <property type="molecule type" value="Genomic_DNA"/>
</dbReference>
<evidence type="ECO:0000313" key="3">
    <source>
        <dbReference type="Proteomes" id="UP000703269"/>
    </source>
</evidence>
<gene>
    <name evidence="2" type="ORF">PsYK624_107630</name>
</gene>
<accession>A0A9P3GEH9</accession>
<dbReference type="AlphaFoldDB" id="A0A9P3GEH9"/>
<feature type="region of interest" description="Disordered" evidence="1">
    <location>
        <begin position="1"/>
        <end position="33"/>
    </location>
</feature>
<name>A0A9P3GEH9_9APHY</name>
<dbReference type="Proteomes" id="UP000703269">
    <property type="component" value="Unassembled WGS sequence"/>
</dbReference>
<organism evidence="2 3">
    <name type="scientific">Phanerochaete sordida</name>
    <dbReference type="NCBI Taxonomy" id="48140"/>
    <lineage>
        <taxon>Eukaryota</taxon>
        <taxon>Fungi</taxon>
        <taxon>Dikarya</taxon>
        <taxon>Basidiomycota</taxon>
        <taxon>Agaricomycotina</taxon>
        <taxon>Agaricomycetes</taxon>
        <taxon>Polyporales</taxon>
        <taxon>Phanerochaetaceae</taxon>
        <taxon>Phanerochaete</taxon>
    </lineage>
</organism>
<sequence length="439" mass="47798">MDKHAEAQAARSVSQEGAEAVLPRYSSTSTASLGPELSEHSFQLDDSKGRPWLWLTVKSRAKDKKTWPLYYERDIIHGTVEVDFDKTDGAKAVAVSVSGGVTAVGQEELTFLTISEDLWDSKVSGKAPKGKASWPFSLTLPAETPASNKPKGRAELYRLPPTFTERASPVYIDYKLTATVRRGTFKVNQILTASIFYTPLSRAEPPSQLRLAAYNAGAPLVGPSGDPPGWKVLPPVQFTGTLFNQRTVTVECSVAIAAPLSFATGSPIPLFLTFTCADEQALDLLCAPSAVRLQLVRERLLGSQATQEGAGQSSNTFREPMAGAYFWPSHDGAVAQGRRQLQGEIDIKKSLRPTFVFPRFSLRYFICMFPCQAPGYVAASPDTPLFTEAVTVHTMNAIGVSPKSYAPPGYAQSMEGNYNNVAGYLENGNQRFYHHGGFQ</sequence>
<keyword evidence="3" id="KW-1185">Reference proteome</keyword>
<dbReference type="InterPro" id="IPR014752">
    <property type="entry name" value="Arrestin-like_C"/>
</dbReference>
<evidence type="ECO:0000313" key="2">
    <source>
        <dbReference type="EMBL" id="GJE94593.1"/>
    </source>
</evidence>
<reference evidence="2 3" key="1">
    <citation type="submission" date="2021-08" db="EMBL/GenBank/DDBJ databases">
        <title>Draft Genome Sequence of Phanerochaete sordida strain YK-624.</title>
        <authorList>
            <person name="Mori T."/>
            <person name="Dohra H."/>
            <person name="Suzuki T."/>
            <person name="Kawagishi H."/>
            <person name="Hirai H."/>
        </authorList>
    </citation>
    <scope>NUCLEOTIDE SEQUENCE [LARGE SCALE GENOMIC DNA]</scope>
    <source>
        <strain evidence="2 3">YK-624</strain>
    </source>
</reference>
<comment type="caution">
    <text evidence="2">The sequence shown here is derived from an EMBL/GenBank/DDBJ whole genome shotgun (WGS) entry which is preliminary data.</text>
</comment>
<proteinExistence type="predicted"/>
<evidence type="ECO:0000256" key="1">
    <source>
        <dbReference type="SAM" id="MobiDB-lite"/>
    </source>
</evidence>
<dbReference type="OrthoDB" id="2333384at2759"/>
<protein>
    <recommendedName>
        <fullName evidence="4">Arrestin-like N-terminal domain-containing protein</fullName>
    </recommendedName>
</protein>
<dbReference type="Gene3D" id="2.60.40.640">
    <property type="match status" value="1"/>
</dbReference>